<name>A0ABP8UDH8_9ACTN</name>
<dbReference type="PANTHER" id="PTHR30061:SF50">
    <property type="entry name" value="MALTOSE_MALTODEXTRIN-BINDING PERIPLASMIC PROTEIN"/>
    <property type="match status" value="1"/>
</dbReference>
<evidence type="ECO:0000256" key="2">
    <source>
        <dbReference type="ARBA" id="ARBA00022448"/>
    </source>
</evidence>
<comment type="similarity">
    <text evidence="1">Belongs to the bacterial solute-binding protein 1 family.</text>
</comment>
<dbReference type="Gene3D" id="3.40.190.10">
    <property type="entry name" value="Periplasmic binding protein-like II"/>
    <property type="match status" value="1"/>
</dbReference>
<organism evidence="5 6">
    <name type="scientific">Actinoallomurus vinaceus</name>
    <dbReference type="NCBI Taxonomy" id="1080074"/>
    <lineage>
        <taxon>Bacteria</taxon>
        <taxon>Bacillati</taxon>
        <taxon>Actinomycetota</taxon>
        <taxon>Actinomycetes</taxon>
        <taxon>Streptosporangiales</taxon>
        <taxon>Thermomonosporaceae</taxon>
        <taxon>Actinoallomurus</taxon>
    </lineage>
</organism>
<evidence type="ECO:0000256" key="1">
    <source>
        <dbReference type="ARBA" id="ARBA00008520"/>
    </source>
</evidence>
<dbReference type="Proteomes" id="UP001501442">
    <property type="component" value="Unassembled WGS sequence"/>
</dbReference>
<protein>
    <submittedName>
        <fullName evidence="5">Extracellular solute-binding protein</fullName>
    </submittedName>
</protein>
<evidence type="ECO:0000313" key="6">
    <source>
        <dbReference type="Proteomes" id="UP001501442"/>
    </source>
</evidence>
<evidence type="ECO:0000256" key="4">
    <source>
        <dbReference type="SAM" id="SignalP"/>
    </source>
</evidence>
<gene>
    <name evidence="5" type="ORF">GCM10023196_051120</name>
</gene>
<dbReference type="Pfam" id="PF01547">
    <property type="entry name" value="SBP_bac_1"/>
    <property type="match status" value="1"/>
</dbReference>
<evidence type="ECO:0000256" key="3">
    <source>
        <dbReference type="ARBA" id="ARBA00022729"/>
    </source>
</evidence>
<dbReference type="RefSeq" id="WP_345433523.1">
    <property type="nucleotide sequence ID" value="NZ_BAABHK010000007.1"/>
</dbReference>
<reference evidence="6" key="1">
    <citation type="journal article" date="2019" name="Int. J. Syst. Evol. Microbiol.">
        <title>The Global Catalogue of Microorganisms (GCM) 10K type strain sequencing project: providing services to taxonomists for standard genome sequencing and annotation.</title>
        <authorList>
            <consortium name="The Broad Institute Genomics Platform"/>
            <consortium name="The Broad Institute Genome Sequencing Center for Infectious Disease"/>
            <person name="Wu L."/>
            <person name="Ma J."/>
        </authorList>
    </citation>
    <scope>NUCLEOTIDE SEQUENCE [LARGE SCALE GENOMIC DNA]</scope>
    <source>
        <strain evidence="6">JCM 17939</strain>
    </source>
</reference>
<feature type="signal peptide" evidence="4">
    <location>
        <begin position="1"/>
        <end position="18"/>
    </location>
</feature>
<accession>A0ABP8UDH8</accession>
<keyword evidence="2" id="KW-0813">Transport</keyword>
<dbReference type="InterPro" id="IPR006059">
    <property type="entry name" value="SBP"/>
</dbReference>
<sequence length="433" mass="45807">MSAALLAAALATSLAACSSGDSSSNASSGGGPVTLNVWTWNLKASVPAAKAITDRYHQEHPNVTIKLSEVGGTDDTAAKLLAANRGGDAPDVVQLEYRAVPAMVVAGAVKDISGDVTGAKAGIDPNTWALTTFNNRVYGVPQDLGPMMLTYRKDLFDKYGVKVPTTWAEYATAAEQIHKKDPSVYIASFSAKEFEFFAAQAAQAGATWWSNNGKSWKVGIDSQQSLKTADFWQDLVDRDLVKVEPLLTPEWNAQVNSGKLLSWAAAAWAPNVIASVAPNTAGKWASAPLPQWAPGSAAVPFLGGSAYLVPAKSKHAKEAAAFAAWLGGSDEGSKLTLNLDIYPAGKAGRQATLTHEPPKLMPQQKDFYQVADQVVKNSTVPVSWGPDVNVASNAFGDKLNAAALHKTSFRDVYQATQQAVVADLQKSGFTVTK</sequence>
<dbReference type="SUPFAM" id="SSF53850">
    <property type="entry name" value="Periplasmic binding protein-like II"/>
    <property type="match status" value="1"/>
</dbReference>
<comment type="caution">
    <text evidence="5">The sequence shown here is derived from an EMBL/GenBank/DDBJ whole genome shotgun (WGS) entry which is preliminary data.</text>
</comment>
<feature type="chain" id="PRO_5046101542" evidence="4">
    <location>
        <begin position="19"/>
        <end position="433"/>
    </location>
</feature>
<keyword evidence="6" id="KW-1185">Reference proteome</keyword>
<proteinExistence type="inferred from homology"/>
<dbReference type="PANTHER" id="PTHR30061">
    <property type="entry name" value="MALTOSE-BINDING PERIPLASMIC PROTEIN"/>
    <property type="match status" value="1"/>
</dbReference>
<dbReference type="EMBL" id="BAABHK010000007">
    <property type="protein sequence ID" value="GAA4629517.1"/>
    <property type="molecule type" value="Genomic_DNA"/>
</dbReference>
<keyword evidence="3 4" id="KW-0732">Signal</keyword>
<evidence type="ECO:0000313" key="5">
    <source>
        <dbReference type="EMBL" id="GAA4629517.1"/>
    </source>
</evidence>